<keyword evidence="3" id="KW-1185">Reference proteome</keyword>
<feature type="compositionally biased region" description="Polar residues" evidence="1">
    <location>
        <begin position="46"/>
        <end position="90"/>
    </location>
</feature>
<proteinExistence type="predicted"/>
<dbReference type="Proteomes" id="UP000274429">
    <property type="component" value="Unassembled WGS sequence"/>
</dbReference>
<evidence type="ECO:0000313" key="4">
    <source>
        <dbReference type="WBParaSite" id="TTAC_0000581001-mRNA-1"/>
    </source>
</evidence>
<dbReference type="AlphaFoldDB" id="A0A0R3WYH0"/>
<evidence type="ECO:0000313" key="2">
    <source>
        <dbReference type="EMBL" id="VDM27682.1"/>
    </source>
</evidence>
<feature type="compositionally biased region" description="Basic and acidic residues" evidence="1">
    <location>
        <begin position="91"/>
        <end position="106"/>
    </location>
</feature>
<reference evidence="4" key="1">
    <citation type="submission" date="2017-02" db="UniProtKB">
        <authorList>
            <consortium name="WormBaseParasite"/>
        </authorList>
    </citation>
    <scope>IDENTIFICATION</scope>
</reference>
<feature type="region of interest" description="Disordered" evidence="1">
    <location>
        <begin position="15"/>
        <end position="132"/>
    </location>
</feature>
<organism evidence="4">
    <name type="scientific">Hydatigena taeniaeformis</name>
    <name type="common">Feline tapeworm</name>
    <name type="synonym">Taenia taeniaeformis</name>
    <dbReference type="NCBI Taxonomy" id="6205"/>
    <lineage>
        <taxon>Eukaryota</taxon>
        <taxon>Metazoa</taxon>
        <taxon>Spiralia</taxon>
        <taxon>Lophotrochozoa</taxon>
        <taxon>Platyhelminthes</taxon>
        <taxon>Cestoda</taxon>
        <taxon>Eucestoda</taxon>
        <taxon>Cyclophyllidea</taxon>
        <taxon>Taeniidae</taxon>
        <taxon>Hydatigera</taxon>
    </lineage>
</organism>
<feature type="compositionally biased region" description="Polar residues" evidence="1">
    <location>
        <begin position="18"/>
        <end position="31"/>
    </location>
</feature>
<name>A0A0R3WYH0_HYDTA</name>
<reference evidence="2 3" key="2">
    <citation type="submission" date="2018-11" db="EMBL/GenBank/DDBJ databases">
        <authorList>
            <consortium name="Pathogen Informatics"/>
        </authorList>
    </citation>
    <scope>NUCLEOTIDE SEQUENCE [LARGE SCALE GENOMIC DNA]</scope>
</reference>
<sequence>MSLLGSMMHALQRVGSYRRSSNSPQNSSALTGANGANMLAPPSPSKALTTGASTDIPTTATSRSFKAPSTLQVPTFDQTSKELTFPNSVDQQKKNTRDSMQVKDPDITEPSSEISEEIPLKQSHGTRKELEKPSNVAYERPCGFHPPANQRVGFPNLPVYVFVLATYCTRVRFQC</sequence>
<dbReference type="EMBL" id="UYWX01009095">
    <property type="protein sequence ID" value="VDM27682.1"/>
    <property type="molecule type" value="Genomic_DNA"/>
</dbReference>
<dbReference type="WBParaSite" id="TTAC_0000581001-mRNA-1">
    <property type="protein sequence ID" value="TTAC_0000581001-mRNA-1"/>
    <property type="gene ID" value="TTAC_0000581001"/>
</dbReference>
<evidence type="ECO:0000313" key="3">
    <source>
        <dbReference type="Proteomes" id="UP000274429"/>
    </source>
</evidence>
<accession>A0A0R3WYH0</accession>
<protein>
    <submittedName>
        <fullName evidence="2 4">Uncharacterized protein</fullName>
    </submittedName>
</protein>
<dbReference type="STRING" id="6205.A0A0R3WYH0"/>
<gene>
    <name evidence="2" type="ORF">TTAC_LOCUS5796</name>
</gene>
<evidence type="ECO:0000256" key="1">
    <source>
        <dbReference type="SAM" id="MobiDB-lite"/>
    </source>
</evidence>